<dbReference type="PANTHER" id="PTHR35007">
    <property type="entry name" value="INTEGRAL MEMBRANE PROTEIN-RELATED"/>
    <property type="match status" value="1"/>
</dbReference>
<feature type="transmembrane region" description="Helical" evidence="6">
    <location>
        <begin position="6"/>
        <end position="29"/>
    </location>
</feature>
<dbReference type="OrthoDB" id="2574794at2"/>
<evidence type="ECO:0000313" key="8">
    <source>
        <dbReference type="EMBL" id="PTX55274.1"/>
    </source>
</evidence>
<feature type="transmembrane region" description="Helical" evidence="6">
    <location>
        <begin position="105"/>
        <end position="121"/>
    </location>
</feature>
<dbReference type="InterPro" id="IPR018076">
    <property type="entry name" value="T2SS_GspF_dom"/>
</dbReference>
<evidence type="ECO:0000256" key="6">
    <source>
        <dbReference type="SAM" id="Phobius"/>
    </source>
</evidence>
<dbReference type="Gene3D" id="1.20.81.30">
    <property type="entry name" value="Type II secretion system (T2SS), domain F"/>
    <property type="match status" value="1"/>
</dbReference>
<dbReference type="InterPro" id="IPR042094">
    <property type="entry name" value="T2SS_GspF_sf"/>
</dbReference>
<sequence length="307" mass="34248">MGTVTSLIFLITIAFCFSVFMLSASYVAYRNKEQEIKQHLGQDTINQVKKPRSRDLGFLVKWSEKFASVGENIQLLSEPMELEDNLIKAGYPYNLSVRDIQGAKILFSLIGLSVAFPYYILGLPLGAFLLISLAAAGYFLPIFGIKYLAKKRQEEIQYELPDFMDMMSITLQAGMPLDEALKYYVETSQGPLSEEISRLNQEISFGVQREVAYRSLLKRTSSPELEGLIQSLIQSHNLGTPVSETFAQQAEEMRRLRAEQAKEAAGKAGPKITVVSSIIIAPSIILLIVGVIILQYVFNDNSPFGLN</sequence>
<dbReference type="Proteomes" id="UP000244240">
    <property type="component" value="Unassembled WGS sequence"/>
</dbReference>
<accession>A0A2T6BGU0</accession>
<name>A0A2T6BGU0_9BACL</name>
<evidence type="ECO:0000256" key="3">
    <source>
        <dbReference type="ARBA" id="ARBA00022692"/>
    </source>
</evidence>
<feature type="domain" description="Type II secretion system protein GspF" evidence="7">
    <location>
        <begin position="163"/>
        <end position="289"/>
    </location>
</feature>
<evidence type="ECO:0000259" key="7">
    <source>
        <dbReference type="Pfam" id="PF00482"/>
    </source>
</evidence>
<evidence type="ECO:0000256" key="2">
    <source>
        <dbReference type="ARBA" id="ARBA00022475"/>
    </source>
</evidence>
<gene>
    <name evidence="8" type="ORF">C8P63_12071</name>
</gene>
<evidence type="ECO:0000313" key="9">
    <source>
        <dbReference type="Proteomes" id="UP000244240"/>
    </source>
</evidence>
<keyword evidence="5 6" id="KW-0472">Membrane</keyword>
<evidence type="ECO:0000256" key="1">
    <source>
        <dbReference type="ARBA" id="ARBA00004651"/>
    </source>
</evidence>
<comment type="subcellular location">
    <subcellularLocation>
        <location evidence="1">Cell membrane</location>
        <topology evidence="1">Multi-pass membrane protein</topology>
    </subcellularLocation>
</comment>
<keyword evidence="2" id="KW-1003">Cell membrane</keyword>
<keyword evidence="4 6" id="KW-1133">Transmembrane helix</keyword>
<dbReference type="EMBL" id="QBKR01000020">
    <property type="protein sequence ID" value="PTX55274.1"/>
    <property type="molecule type" value="Genomic_DNA"/>
</dbReference>
<dbReference type="Pfam" id="PF00482">
    <property type="entry name" value="T2SSF"/>
    <property type="match status" value="1"/>
</dbReference>
<proteinExistence type="predicted"/>
<feature type="transmembrane region" description="Helical" evidence="6">
    <location>
        <begin position="127"/>
        <end position="149"/>
    </location>
</feature>
<dbReference type="GO" id="GO:0005886">
    <property type="term" value="C:plasma membrane"/>
    <property type="evidence" value="ECO:0007669"/>
    <property type="project" value="UniProtKB-SubCell"/>
</dbReference>
<dbReference type="PANTHER" id="PTHR35007:SF2">
    <property type="entry name" value="PILUS ASSEMBLE PROTEIN"/>
    <property type="match status" value="1"/>
</dbReference>
<evidence type="ECO:0000256" key="4">
    <source>
        <dbReference type="ARBA" id="ARBA00022989"/>
    </source>
</evidence>
<keyword evidence="3 6" id="KW-0812">Transmembrane</keyword>
<reference evidence="8 9" key="1">
    <citation type="submission" date="2018-04" db="EMBL/GenBank/DDBJ databases">
        <title>Genomic Encyclopedia of Archaeal and Bacterial Type Strains, Phase II (KMG-II): from individual species to whole genera.</title>
        <authorList>
            <person name="Goeker M."/>
        </authorList>
    </citation>
    <scope>NUCLEOTIDE SEQUENCE [LARGE SCALE GENOMIC DNA]</scope>
    <source>
        <strain evidence="8 9">DSM 45787</strain>
    </source>
</reference>
<dbReference type="AlphaFoldDB" id="A0A2T6BGU0"/>
<keyword evidence="9" id="KW-1185">Reference proteome</keyword>
<protein>
    <submittedName>
        <fullName evidence="8">Tight adherence protein C</fullName>
    </submittedName>
</protein>
<comment type="caution">
    <text evidence="8">The sequence shown here is derived from an EMBL/GenBank/DDBJ whole genome shotgun (WGS) entry which is preliminary data.</text>
</comment>
<feature type="transmembrane region" description="Helical" evidence="6">
    <location>
        <begin position="272"/>
        <end position="298"/>
    </location>
</feature>
<evidence type="ECO:0000256" key="5">
    <source>
        <dbReference type="ARBA" id="ARBA00023136"/>
    </source>
</evidence>
<organism evidence="8 9">
    <name type="scientific">Melghirimyces profundicolus</name>
    <dbReference type="NCBI Taxonomy" id="1242148"/>
    <lineage>
        <taxon>Bacteria</taxon>
        <taxon>Bacillati</taxon>
        <taxon>Bacillota</taxon>
        <taxon>Bacilli</taxon>
        <taxon>Bacillales</taxon>
        <taxon>Thermoactinomycetaceae</taxon>
        <taxon>Melghirimyces</taxon>
    </lineage>
</organism>